<protein>
    <submittedName>
        <fullName evidence="3">Tripartite tricarboxylate transporter substrate binding protein</fullName>
    </submittedName>
</protein>
<accession>A0A5S4W1Z8</accession>
<dbReference type="Gene3D" id="3.40.190.10">
    <property type="entry name" value="Periplasmic binding protein-like II"/>
    <property type="match status" value="1"/>
</dbReference>
<comment type="similarity">
    <text evidence="1">Belongs to the UPF0065 (bug) family.</text>
</comment>
<dbReference type="EMBL" id="VSSR01000109">
    <property type="protein sequence ID" value="TYL71354.1"/>
    <property type="molecule type" value="Genomic_DNA"/>
</dbReference>
<reference evidence="3 4" key="1">
    <citation type="submission" date="2019-08" db="EMBL/GenBank/DDBJ databases">
        <title>Bradyrhizobium hipponensis sp. nov., a rhizobium isolated from a Lupinus angustifolius root nodule in Tunisia.</title>
        <authorList>
            <person name="Off K."/>
            <person name="Rejili M."/>
            <person name="Mars M."/>
            <person name="Brachmann A."/>
            <person name="Marin M."/>
        </authorList>
    </citation>
    <scope>NUCLEOTIDE SEQUENCE [LARGE SCALE GENOMIC DNA]</scope>
    <source>
        <strain evidence="3 4">CTAW11</strain>
    </source>
</reference>
<comment type="caution">
    <text evidence="3">The sequence shown here is derived from an EMBL/GenBank/DDBJ whole genome shotgun (WGS) entry which is preliminary data.</text>
</comment>
<dbReference type="OrthoDB" id="7375033at2"/>
<evidence type="ECO:0000313" key="4">
    <source>
        <dbReference type="Proteomes" id="UP000324853"/>
    </source>
</evidence>
<dbReference type="Gene3D" id="3.40.190.150">
    <property type="entry name" value="Bordetella uptake gene, domain 1"/>
    <property type="match status" value="1"/>
</dbReference>
<dbReference type="CDD" id="cd07012">
    <property type="entry name" value="PBP2_Bug_TTT"/>
    <property type="match status" value="1"/>
</dbReference>
<proteinExistence type="inferred from homology"/>
<dbReference type="InterPro" id="IPR042100">
    <property type="entry name" value="Bug_dom1"/>
</dbReference>
<dbReference type="Pfam" id="PF03401">
    <property type="entry name" value="TctC"/>
    <property type="match status" value="1"/>
</dbReference>
<dbReference type="AlphaFoldDB" id="A0A5S4W1Z8"/>
<evidence type="ECO:0000256" key="1">
    <source>
        <dbReference type="ARBA" id="ARBA00006987"/>
    </source>
</evidence>
<dbReference type="InterPro" id="IPR005064">
    <property type="entry name" value="BUG"/>
</dbReference>
<dbReference type="SUPFAM" id="SSF53850">
    <property type="entry name" value="Periplasmic binding protein-like II"/>
    <property type="match status" value="1"/>
</dbReference>
<dbReference type="PIRSF" id="PIRSF017082">
    <property type="entry name" value="YflP"/>
    <property type="match status" value="1"/>
</dbReference>
<keyword evidence="4" id="KW-1185">Reference proteome</keyword>
<keyword evidence="2" id="KW-0732">Signal</keyword>
<name>A0A5S4W1Z8_9BRAD</name>
<dbReference type="PANTHER" id="PTHR42928:SF5">
    <property type="entry name" value="BLR1237 PROTEIN"/>
    <property type="match status" value="1"/>
</dbReference>
<evidence type="ECO:0000256" key="2">
    <source>
        <dbReference type="SAM" id="SignalP"/>
    </source>
</evidence>
<feature type="chain" id="PRO_5024367594" evidence="2">
    <location>
        <begin position="44"/>
        <end position="341"/>
    </location>
</feature>
<organism evidence="3 4">
    <name type="scientific">Bradyrhizobium cytisi</name>
    <dbReference type="NCBI Taxonomy" id="515489"/>
    <lineage>
        <taxon>Bacteria</taxon>
        <taxon>Pseudomonadati</taxon>
        <taxon>Pseudomonadota</taxon>
        <taxon>Alphaproteobacteria</taxon>
        <taxon>Hyphomicrobiales</taxon>
        <taxon>Nitrobacteraceae</taxon>
        <taxon>Bradyrhizobium</taxon>
    </lineage>
</organism>
<dbReference type="Proteomes" id="UP000324853">
    <property type="component" value="Unassembled WGS sequence"/>
</dbReference>
<sequence length="341" mass="35769">MGCSLKAAWRRQSVKHLARSSIAICLIAAVCTTAATVSGSAAAEDFPHRTIKIVVPVPPGPLLDVIPRIVAEKLSAKWGVAVIIENRPGAAQNLGAEAVARSDPDGYTLLASPPGPLVVSGHLRSKLNFDPDAFVPVSLMVRLPTVLVINPKVPASNLQELLAYAKANPGKLTFGSPGTGSTPHLATEQLMKAADIRLVHVPYQGMAPAMNDLIGGHIDMMIDLYGNVAGNIKEGKLRLLAVTTPARLQQEPAVPSISEAVPGSIHEEWFAIVAPPKTPDAIAAKLSAAIREVLALPDVAGRLADLAAVPVGSNPDESAAFIKAESARWRELIDTTGLKIN</sequence>
<gene>
    <name evidence="3" type="ORF">FXB38_40045</name>
</gene>
<feature type="signal peptide" evidence="2">
    <location>
        <begin position="1"/>
        <end position="43"/>
    </location>
</feature>
<dbReference type="PANTHER" id="PTHR42928">
    <property type="entry name" value="TRICARBOXYLATE-BINDING PROTEIN"/>
    <property type="match status" value="1"/>
</dbReference>
<evidence type="ECO:0000313" key="3">
    <source>
        <dbReference type="EMBL" id="TYL71354.1"/>
    </source>
</evidence>